<dbReference type="SUPFAM" id="SSF46785">
    <property type="entry name" value="Winged helix' DNA-binding domain"/>
    <property type="match status" value="1"/>
</dbReference>
<keyword evidence="4" id="KW-0804">Transcription</keyword>
<reference evidence="6 7" key="1">
    <citation type="submission" date="2019-08" db="EMBL/GenBank/DDBJ databases">
        <title>Bacillus genomes from the desert of Cuatro Cienegas, Coahuila.</title>
        <authorList>
            <person name="Olmedo-Alvarez G."/>
        </authorList>
    </citation>
    <scope>NUCLEOTIDE SEQUENCE [LARGE SCALE GENOMIC DNA]</scope>
    <source>
        <strain evidence="6 7">CH446_14T</strain>
    </source>
</reference>
<comment type="similarity">
    <text evidence="1">Belongs to the LysR transcriptional regulatory family.</text>
</comment>
<dbReference type="InterPro" id="IPR036388">
    <property type="entry name" value="WH-like_DNA-bd_sf"/>
</dbReference>
<dbReference type="CDD" id="cd08420">
    <property type="entry name" value="PBP2_CysL_like"/>
    <property type="match status" value="1"/>
</dbReference>
<dbReference type="InterPro" id="IPR000847">
    <property type="entry name" value="LysR_HTH_N"/>
</dbReference>
<gene>
    <name evidence="6" type="ORF">FZD51_04005</name>
</gene>
<proteinExistence type="inferred from homology"/>
<dbReference type="GO" id="GO:0003700">
    <property type="term" value="F:DNA-binding transcription factor activity"/>
    <property type="evidence" value="ECO:0007669"/>
    <property type="project" value="InterPro"/>
</dbReference>
<dbReference type="Gene3D" id="3.40.190.10">
    <property type="entry name" value="Periplasmic binding protein-like II"/>
    <property type="match status" value="2"/>
</dbReference>
<protein>
    <submittedName>
        <fullName evidence="6">LysR family transcriptional regulator</fullName>
    </submittedName>
</protein>
<dbReference type="EMBL" id="VTER01000002">
    <property type="protein sequence ID" value="TYS51345.1"/>
    <property type="molecule type" value="Genomic_DNA"/>
</dbReference>
<evidence type="ECO:0000259" key="5">
    <source>
        <dbReference type="PROSITE" id="PS50931"/>
    </source>
</evidence>
<dbReference type="Pfam" id="PF00126">
    <property type="entry name" value="HTH_1"/>
    <property type="match status" value="1"/>
</dbReference>
<organism evidence="6 7">
    <name type="scientific">Bacillus infantis</name>
    <dbReference type="NCBI Taxonomy" id="324767"/>
    <lineage>
        <taxon>Bacteria</taxon>
        <taxon>Bacillati</taxon>
        <taxon>Bacillota</taxon>
        <taxon>Bacilli</taxon>
        <taxon>Bacillales</taxon>
        <taxon>Bacillaceae</taxon>
        <taxon>Bacillus</taxon>
    </lineage>
</organism>
<dbReference type="GO" id="GO:0000976">
    <property type="term" value="F:transcription cis-regulatory region binding"/>
    <property type="evidence" value="ECO:0007669"/>
    <property type="project" value="TreeGrafter"/>
</dbReference>
<evidence type="ECO:0000256" key="2">
    <source>
        <dbReference type="ARBA" id="ARBA00023015"/>
    </source>
</evidence>
<comment type="caution">
    <text evidence="6">The sequence shown here is derived from an EMBL/GenBank/DDBJ whole genome shotgun (WGS) entry which is preliminary data.</text>
</comment>
<evidence type="ECO:0000256" key="3">
    <source>
        <dbReference type="ARBA" id="ARBA00023125"/>
    </source>
</evidence>
<dbReference type="Gene3D" id="1.10.10.10">
    <property type="entry name" value="Winged helix-like DNA-binding domain superfamily/Winged helix DNA-binding domain"/>
    <property type="match status" value="1"/>
</dbReference>
<dbReference type="InterPro" id="IPR036390">
    <property type="entry name" value="WH_DNA-bd_sf"/>
</dbReference>
<dbReference type="Pfam" id="PF03466">
    <property type="entry name" value="LysR_substrate"/>
    <property type="match status" value="1"/>
</dbReference>
<dbReference type="PANTHER" id="PTHR30126:SF39">
    <property type="entry name" value="HTH-TYPE TRANSCRIPTIONAL REGULATOR CYSL"/>
    <property type="match status" value="1"/>
</dbReference>
<sequence length="293" mass="33308">MNIDSLRMFCRVAEEGSVSQAARLGFISQPAVTKQIRQLENRYGTSLFDRMDGKLTLSEAGKVLYPYAKEMVELDNNSFQAIQEVSGYTDQTLKVGASQTIGEYLLPGLLGNYQKRHEGIKFSLLIGNTPYILSKLDNNEIDIALVEGEADQTKYTVQKFADDELILITSYNHRWKDKGSIEVHELSEEKMIWREKDSGTRLIVENALSELGILEYIENAMELGSMQSIKSAVEANLGIGIMPKLTVTKELQFKVLREIPIKNLSIMRDLWIVQKDKRFKKSAQIGFQEFLLR</sequence>
<dbReference type="FunFam" id="1.10.10.10:FF:000001">
    <property type="entry name" value="LysR family transcriptional regulator"/>
    <property type="match status" value="1"/>
</dbReference>
<accession>A0A5D4RIQ3</accession>
<name>A0A5D4RIQ3_9BACI</name>
<dbReference type="PRINTS" id="PR00039">
    <property type="entry name" value="HTHLYSR"/>
</dbReference>
<keyword evidence="3" id="KW-0238">DNA-binding</keyword>
<dbReference type="Proteomes" id="UP000322139">
    <property type="component" value="Unassembled WGS sequence"/>
</dbReference>
<feature type="domain" description="HTH lysR-type" evidence="5">
    <location>
        <begin position="1"/>
        <end position="58"/>
    </location>
</feature>
<dbReference type="InterPro" id="IPR005119">
    <property type="entry name" value="LysR_subst-bd"/>
</dbReference>
<dbReference type="SUPFAM" id="SSF53850">
    <property type="entry name" value="Periplasmic binding protein-like II"/>
    <property type="match status" value="1"/>
</dbReference>
<evidence type="ECO:0000313" key="6">
    <source>
        <dbReference type="EMBL" id="TYS51345.1"/>
    </source>
</evidence>
<evidence type="ECO:0000256" key="1">
    <source>
        <dbReference type="ARBA" id="ARBA00009437"/>
    </source>
</evidence>
<keyword evidence="2" id="KW-0805">Transcription regulation</keyword>
<dbReference type="AlphaFoldDB" id="A0A5D4RIQ3"/>
<evidence type="ECO:0000313" key="7">
    <source>
        <dbReference type="Proteomes" id="UP000322139"/>
    </source>
</evidence>
<dbReference type="PROSITE" id="PS50931">
    <property type="entry name" value="HTH_LYSR"/>
    <property type="match status" value="1"/>
</dbReference>
<dbReference type="PANTHER" id="PTHR30126">
    <property type="entry name" value="HTH-TYPE TRANSCRIPTIONAL REGULATOR"/>
    <property type="match status" value="1"/>
</dbReference>
<evidence type="ECO:0000256" key="4">
    <source>
        <dbReference type="ARBA" id="ARBA00023163"/>
    </source>
</evidence>